<dbReference type="PROSITE" id="PS50048">
    <property type="entry name" value="ZN2_CY6_FUNGAL_2"/>
    <property type="match status" value="1"/>
</dbReference>
<reference evidence="7 8" key="1">
    <citation type="submission" date="2024-07" db="EMBL/GenBank/DDBJ databases">
        <title>Section-level genome sequencing and comparative genomics of Aspergillus sections Usti and Cavernicolus.</title>
        <authorList>
            <consortium name="Lawrence Berkeley National Laboratory"/>
            <person name="Nybo J.L."/>
            <person name="Vesth T.C."/>
            <person name="Theobald S."/>
            <person name="Frisvad J.C."/>
            <person name="Larsen T.O."/>
            <person name="Kjaerboelling I."/>
            <person name="Rothschild-Mancinelli K."/>
            <person name="Lyhne E.K."/>
            <person name="Kogle M.E."/>
            <person name="Barry K."/>
            <person name="Clum A."/>
            <person name="Na H."/>
            <person name="Ledsgaard L."/>
            <person name="Lin J."/>
            <person name="Lipzen A."/>
            <person name="Kuo A."/>
            <person name="Riley R."/>
            <person name="Mondo S."/>
            <person name="Labutti K."/>
            <person name="Haridas S."/>
            <person name="Pangalinan J."/>
            <person name="Salamov A.A."/>
            <person name="Simmons B.A."/>
            <person name="Magnuson J.K."/>
            <person name="Chen J."/>
            <person name="Drula E."/>
            <person name="Henrissat B."/>
            <person name="Wiebenga A."/>
            <person name="Lubbers R.J."/>
            <person name="Gomes A.C."/>
            <person name="Makela M.R."/>
            <person name="Stajich J."/>
            <person name="Grigoriev I.V."/>
            <person name="Mortensen U.H."/>
            <person name="De Vries R.P."/>
            <person name="Baker S.E."/>
            <person name="Andersen M.R."/>
        </authorList>
    </citation>
    <scope>NUCLEOTIDE SEQUENCE [LARGE SCALE GENOMIC DNA]</scope>
    <source>
        <strain evidence="7 8">CBS 209.92</strain>
    </source>
</reference>
<dbReference type="EMBL" id="JBFTWV010000012">
    <property type="protein sequence ID" value="KAL2798618.1"/>
    <property type="molecule type" value="Genomic_DNA"/>
</dbReference>
<dbReference type="Gene3D" id="4.10.240.10">
    <property type="entry name" value="Zn(2)-C6 fungal-type DNA-binding domain"/>
    <property type="match status" value="1"/>
</dbReference>
<gene>
    <name evidence="7" type="ORF">BJX66DRAFT_295317</name>
</gene>
<evidence type="ECO:0000256" key="1">
    <source>
        <dbReference type="ARBA" id="ARBA00023015"/>
    </source>
</evidence>
<evidence type="ECO:0000256" key="2">
    <source>
        <dbReference type="ARBA" id="ARBA00023125"/>
    </source>
</evidence>
<organism evidence="7 8">
    <name type="scientific">Aspergillus keveii</name>
    <dbReference type="NCBI Taxonomy" id="714993"/>
    <lineage>
        <taxon>Eukaryota</taxon>
        <taxon>Fungi</taxon>
        <taxon>Dikarya</taxon>
        <taxon>Ascomycota</taxon>
        <taxon>Pezizomycotina</taxon>
        <taxon>Eurotiomycetes</taxon>
        <taxon>Eurotiomycetidae</taxon>
        <taxon>Eurotiales</taxon>
        <taxon>Aspergillaceae</taxon>
        <taxon>Aspergillus</taxon>
        <taxon>Aspergillus subgen. Nidulantes</taxon>
    </lineage>
</organism>
<dbReference type="PANTHER" id="PTHR37534">
    <property type="entry name" value="TRANSCRIPTIONAL ACTIVATOR PROTEIN UGA3"/>
    <property type="match status" value="1"/>
</dbReference>
<keyword evidence="1" id="KW-0805">Transcription regulation</keyword>
<accession>A0ABR4GHW0</accession>
<feature type="region of interest" description="Disordered" evidence="5">
    <location>
        <begin position="93"/>
        <end position="127"/>
    </location>
</feature>
<name>A0ABR4GHW0_9EURO</name>
<protein>
    <recommendedName>
        <fullName evidence="6">Zn(2)-C6 fungal-type domain-containing protein</fullName>
    </recommendedName>
</protein>
<dbReference type="Proteomes" id="UP001610563">
    <property type="component" value="Unassembled WGS sequence"/>
</dbReference>
<keyword evidence="4" id="KW-0539">Nucleus</keyword>
<proteinExistence type="predicted"/>
<evidence type="ECO:0000256" key="5">
    <source>
        <dbReference type="SAM" id="MobiDB-lite"/>
    </source>
</evidence>
<sequence>MNYTPRAKRKRPGCHECSKRRIKCDGEEPQCRKCRNKGIMCSGQGLRYRFAYTTGQSVVQRAPEPGQQPATRRTRKRIPSATAAATFVMDARSLPQGHESGGRTGNDAAVSGGRHAPRKRRKTRAPRHLCLSQSAQIAASVGALGSESIVPSPYNGLSPIYARSHWLFEYCRSTVVH</sequence>
<dbReference type="InterPro" id="IPR036864">
    <property type="entry name" value="Zn2-C6_fun-type_DNA-bd_sf"/>
</dbReference>
<dbReference type="PROSITE" id="PS00463">
    <property type="entry name" value="ZN2_CY6_FUNGAL_1"/>
    <property type="match status" value="1"/>
</dbReference>
<keyword evidence="8" id="KW-1185">Reference proteome</keyword>
<comment type="caution">
    <text evidence="7">The sequence shown here is derived from an EMBL/GenBank/DDBJ whole genome shotgun (WGS) entry which is preliminary data.</text>
</comment>
<dbReference type="SMART" id="SM00066">
    <property type="entry name" value="GAL4"/>
    <property type="match status" value="1"/>
</dbReference>
<keyword evidence="2" id="KW-0238">DNA-binding</keyword>
<feature type="domain" description="Zn(2)-C6 fungal-type" evidence="6">
    <location>
        <begin position="13"/>
        <end position="42"/>
    </location>
</feature>
<evidence type="ECO:0000256" key="4">
    <source>
        <dbReference type="ARBA" id="ARBA00023242"/>
    </source>
</evidence>
<evidence type="ECO:0000256" key="3">
    <source>
        <dbReference type="ARBA" id="ARBA00023163"/>
    </source>
</evidence>
<dbReference type="CDD" id="cd00067">
    <property type="entry name" value="GAL4"/>
    <property type="match status" value="1"/>
</dbReference>
<evidence type="ECO:0000313" key="7">
    <source>
        <dbReference type="EMBL" id="KAL2798618.1"/>
    </source>
</evidence>
<evidence type="ECO:0000259" key="6">
    <source>
        <dbReference type="PROSITE" id="PS50048"/>
    </source>
</evidence>
<dbReference type="PANTHER" id="PTHR37534:SF17">
    <property type="entry name" value="ZN(2)-C6 FUNGAL-TYPE DOMAIN-CONTAINING PROTEIN"/>
    <property type="match status" value="1"/>
</dbReference>
<dbReference type="Pfam" id="PF00172">
    <property type="entry name" value="Zn_clus"/>
    <property type="match status" value="1"/>
</dbReference>
<dbReference type="InterPro" id="IPR001138">
    <property type="entry name" value="Zn2Cys6_DnaBD"/>
</dbReference>
<evidence type="ECO:0000313" key="8">
    <source>
        <dbReference type="Proteomes" id="UP001610563"/>
    </source>
</evidence>
<dbReference type="SUPFAM" id="SSF57701">
    <property type="entry name" value="Zn2/Cys6 DNA-binding domain"/>
    <property type="match status" value="1"/>
</dbReference>
<feature type="compositionally biased region" description="Basic residues" evidence="5">
    <location>
        <begin position="115"/>
        <end position="127"/>
    </location>
</feature>
<keyword evidence="3" id="KW-0804">Transcription</keyword>